<reference evidence="11 12" key="1">
    <citation type="submission" date="2018-12" db="EMBL/GenBank/DDBJ databases">
        <authorList>
            <person name="Chong R.A."/>
        </authorList>
    </citation>
    <scope>NUCLEOTIDE SEQUENCE [LARGE SCALE GENOMIC DNA]</scope>
    <source>
        <strain evidence="11 12">Tca</strain>
    </source>
</reference>
<reference evidence="11 12" key="2">
    <citation type="submission" date="2019-05" db="EMBL/GenBank/DDBJ databases">
        <title>Genome evolution of the obligate endosymbiont Buchnera aphidicola.</title>
        <authorList>
            <person name="Moran N.A."/>
        </authorList>
    </citation>
    <scope>NUCLEOTIDE SEQUENCE [LARGE SCALE GENOMIC DNA]</scope>
    <source>
        <strain evidence="11 12">Tca</strain>
    </source>
</reference>
<evidence type="ECO:0000256" key="9">
    <source>
        <dbReference type="RuleBase" id="RU004391"/>
    </source>
</evidence>
<keyword evidence="12" id="KW-1185">Reference proteome</keyword>
<dbReference type="GO" id="GO:0006750">
    <property type="term" value="P:glutathione biosynthetic process"/>
    <property type="evidence" value="ECO:0007669"/>
    <property type="project" value="UniProtKB-UniRule"/>
</dbReference>
<dbReference type="InterPro" id="IPR007370">
    <property type="entry name" value="Glu_cys_ligase"/>
</dbReference>
<evidence type="ECO:0000256" key="8">
    <source>
        <dbReference type="HAMAP-Rule" id="MF_00578"/>
    </source>
</evidence>
<name>A0A4D6YJT4_9GAMM</name>
<dbReference type="AlphaFoldDB" id="A0A4D6YJT4"/>
<dbReference type="OrthoDB" id="9803907at2"/>
<dbReference type="PANTHER" id="PTHR38761:SF1">
    <property type="entry name" value="GLUTAMATE--CYSTEINE LIGASE"/>
    <property type="match status" value="1"/>
</dbReference>
<feature type="domain" description="Glutamate--cysteine ligase" evidence="10">
    <location>
        <begin position="16"/>
        <end position="388"/>
    </location>
</feature>
<organism evidence="11 12">
    <name type="scientific">Buchnera aphidicola</name>
    <name type="common">Thelaxes californica</name>
    <dbReference type="NCBI Taxonomy" id="1315998"/>
    <lineage>
        <taxon>Bacteria</taxon>
        <taxon>Pseudomonadati</taxon>
        <taxon>Pseudomonadota</taxon>
        <taxon>Gammaproteobacteria</taxon>
        <taxon>Enterobacterales</taxon>
        <taxon>Erwiniaceae</taxon>
        <taxon>Buchnera</taxon>
    </lineage>
</organism>
<dbReference type="GO" id="GO:0005829">
    <property type="term" value="C:cytosol"/>
    <property type="evidence" value="ECO:0007669"/>
    <property type="project" value="TreeGrafter"/>
</dbReference>
<evidence type="ECO:0000256" key="1">
    <source>
        <dbReference type="ARBA" id="ARBA00005006"/>
    </source>
</evidence>
<keyword evidence="4 8" id="KW-0317">Glutathione biosynthesis</keyword>
<dbReference type="EMBL" id="CP034852">
    <property type="protein sequence ID" value="QCI26841.1"/>
    <property type="molecule type" value="Genomic_DNA"/>
</dbReference>
<evidence type="ECO:0000256" key="3">
    <source>
        <dbReference type="ARBA" id="ARBA00022598"/>
    </source>
</evidence>
<dbReference type="GO" id="GO:0004357">
    <property type="term" value="F:glutamate-cysteine ligase activity"/>
    <property type="evidence" value="ECO:0007669"/>
    <property type="project" value="UniProtKB-UniRule"/>
</dbReference>
<dbReference type="Gene3D" id="3.30.590.20">
    <property type="match status" value="1"/>
</dbReference>
<comment type="pathway">
    <text evidence="1 8 9">Sulfur metabolism; glutathione biosynthesis; glutathione from L-cysteine and L-glutamate: step 1/2.</text>
</comment>
<dbReference type="NCBIfam" id="TIGR01434">
    <property type="entry name" value="glu_cys_ligase"/>
    <property type="match status" value="1"/>
</dbReference>
<dbReference type="InterPro" id="IPR006334">
    <property type="entry name" value="Glut_cys_ligase"/>
</dbReference>
<dbReference type="Proteomes" id="UP000298782">
    <property type="component" value="Chromosome"/>
</dbReference>
<dbReference type="GO" id="GO:0005524">
    <property type="term" value="F:ATP binding"/>
    <property type="evidence" value="ECO:0007669"/>
    <property type="project" value="UniProtKB-KW"/>
</dbReference>
<proteinExistence type="inferred from homology"/>
<keyword evidence="6 8" id="KW-0067">ATP-binding</keyword>
<dbReference type="GO" id="GO:0046872">
    <property type="term" value="F:metal ion binding"/>
    <property type="evidence" value="ECO:0007669"/>
    <property type="project" value="TreeGrafter"/>
</dbReference>
<evidence type="ECO:0000256" key="2">
    <source>
        <dbReference type="ARBA" id="ARBA00008772"/>
    </source>
</evidence>
<comment type="catalytic activity">
    <reaction evidence="7 8 9">
        <text>L-cysteine + L-glutamate + ATP = gamma-L-glutamyl-L-cysteine + ADP + phosphate + H(+)</text>
        <dbReference type="Rhea" id="RHEA:13285"/>
        <dbReference type="ChEBI" id="CHEBI:15378"/>
        <dbReference type="ChEBI" id="CHEBI:29985"/>
        <dbReference type="ChEBI" id="CHEBI:30616"/>
        <dbReference type="ChEBI" id="CHEBI:35235"/>
        <dbReference type="ChEBI" id="CHEBI:43474"/>
        <dbReference type="ChEBI" id="CHEBI:58173"/>
        <dbReference type="ChEBI" id="CHEBI:456216"/>
        <dbReference type="EC" id="6.3.2.2"/>
    </reaction>
</comment>
<keyword evidence="5 8" id="KW-0547">Nucleotide-binding</keyword>
<gene>
    <name evidence="8 11" type="primary">gshA</name>
    <name evidence="11" type="ORF">D9V80_01580</name>
</gene>
<comment type="similarity">
    <text evidence="2 8">Belongs to the glutamate--cysteine ligase type 1 family. Type 1 subfamily.</text>
</comment>
<dbReference type="UniPathway" id="UPA00142">
    <property type="reaction ID" value="UER00209"/>
</dbReference>
<accession>A0A4D6YJT4</accession>
<evidence type="ECO:0000256" key="6">
    <source>
        <dbReference type="ARBA" id="ARBA00022840"/>
    </source>
</evidence>
<evidence type="ECO:0000259" key="10">
    <source>
        <dbReference type="Pfam" id="PF04262"/>
    </source>
</evidence>
<dbReference type="SUPFAM" id="SSF55931">
    <property type="entry name" value="Glutamine synthetase/guanido kinase"/>
    <property type="match status" value="1"/>
</dbReference>
<keyword evidence="3 8" id="KW-0436">Ligase</keyword>
<dbReference type="EC" id="6.3.2.2" evidence="8"/>
<dbReference type="PANTHER" id="PTHR38761">
    <property type="entry name" value="GLUTAMATE--CYSTEINE LIGASE"/>
    <property type="match status" value="1"/>
</dbReference>
<dbReference type="InterPro" id="IPR014746">
    <property type="entry name" value="Gln_synth/guanido_kin_cat_dom"/>
</dbReference>
<evidence type="ECO:0000256" key="7">
    <source>
        <dbReference type="ARBA" id="ARBA00048819"/>
    </source>
</evidence>
<dbReference type="Pfam" id="PF04262">
    <property type="entry name" value="Glu_cys_ligase"/>
    <property type="match status" value="1"/>
</dbReference>
<protein>
    <recommendedName>
        <fullName evidence="8">Glutamate--cysteine ligase</fullName>
        <ecNumber evidence="8">6.3.2.2</ecNumber>
    </recommendedName>
    <alternativeName>
        <fullName evidence="8">Gamma-ECS</fullName>
        <shortName evidence="8">GCS</shortName>
    </alternativeName>
    <alternativeName>
        <fullName evidence="8">Gamma-glutamylcysteine synthetase</fullName>
    </alternativeName>
</protein>
<evidence type="ECO:0000256" key="5">
    <source>
        <dbReference type="ARBA" id="ARBA00022741"/>
    </source>
</evidence>
<dbReference type="HAMAP" id="MF_00578">
    <property type="entry name" value="Glu_cys_ligase"/>
    <property type="match status" value="1"/>
</dbReference>
<sequence>MGNFYLIFIKLKELNWIKKNKEIFTKIFRGIERETLRVNSKGKIVSTTHPKQMGKSLTHQWITTDYSENLLEFITPKTDKLKNSIQFLQDLYIYATKNIYPKERMWPLSIPLYNIKKDKVKLAKFGNSNIGKVKELYRKGLQKRYGNFMNIISGIHYNFSFPIIFWKKWKKIKNNDCETEIISNGYLGTIRNYYRIGWIIPYLFGASPAVSNNSYDDPKIKRKLTKNKKKNFLYFPWGTSIRISKFGHQNKYNKKFKISYNNINDYINSVIKILSTNSKSFKKIKEKDKKGKLNQLNTNIIQLENELYTQIRPKSSVKNNEKIIDSMKKKGIEYIEIRSLDINPFSEIGIEKKQILFLDLLLILCTFLESPSISNTEWKKIQQNWETVAIYGRKPNQKIFDINSNTTITLKKIGISIFCELKKIAKILDISSKEKLYENTCLYLENLIKYPQFTYSARVLKKMKKKGILQTGLNFANFYYKKNINKKFQKLSNDDFVNEAINSQKKQKNIEKKEQIPFHLYLKEYTVLNKNDAKK</sequence>
<evidence type="ECO:0000256" key="4">
    <source>
        <dbReference type="ARBA" id="ARBA00022684"/>
    </source>
</evidence>
<evidence type="ECO:0000313" key="12">
    <source>
        <dbReference type="Proteomes" id="UP000298782"/>
    </source>
</evidence>
<evidence type="ECO:0000313" key="11">
    <source>
        <dbReference type="EMBL" id="QCI26841.1"/>
    </source>
</evidence>